<feature type="domain" description="UspA" evidence="2">
    <location>
        <begin position="149"/>
        <end position="268"/>
    </location>
</feature>
<dbReference type="SUPFAM" id="SSF52402">
    <property type="entry name" value="Adenine nucleotide alpha hydrolases-like"/>
    <property type="match status" value="2"/>
</dbReference>
<accession>A0ABY2B7G9</accession>
<comment type="similarity">
    <text evidence="1">Belongs to the universal stress protein A family.</text>
</comment>
<name>A0ABY2B7G9_9ACTN</name>
<comment type="caution">
    <text evidence="3">The sequence shown here is derived from an EMBL/GenBank/DDBJ whole genome shotgun (WGS) entry which is preliminary data.</text>
</comment>
<evidence type="ECO:0000313" key="3">
    <source>
        <dbReference type="EMBL" id="TCO09938.1"/>
    </source>
</evidence>
<feature type="domain" description="UspA" evidence="2">
    <location>
        <begin position="5"/>
        <end position="139"/>
    </location>
</feature>
<dbReference type="InterPro" id="IPR006016">
    <property type="entry name" value="UspA"/>
</dbReference>
<dbReference type="Pfam" id="PF00582">
    <property type="entry name" value="Usp"/>
    <property type="match status" value="2"/>
</dbReference>
<proteinExistence type="inferred from homology"/>
<dbReference type="InterPro" id="IPR006015">
    <property type="entry name" value="Universal_stress_UspA"/>
</dbReference>
<dbReference type="PANTHER" id="PTHR46268">
    <property type="entry name" value="STRESS RESPONSE PROTEIN NHAX"/>
    <property type="match status" value="1"/>
</dbReference>
<dbReference type="RefSeq" id="WP_132196956.1">
    <property type="nucleotide sequence ID" value="NZ_SLWM01000038.1"/>
</dbReference>
<organism evidence="3 4">
    <name type="scientific">Kribbella orskensis</name>
    <dbReference type="NCBI Taxonomy" id="2512216"/>
    <lineage>
        <taxon>Bacteria</taxon>
        <taxon>Bacillati</taxon>
        <taxon>Actinomycetota</taxon>
        <taxon>Actinomycetes</taxon>
        <taxon>Propionibacteriales</taxon>
        <taxon>Kribbellaceae</taxon>
        <taxon>Kribbella</taxon>
    </lineage>
</organism>
<reference evidence="3 4" key="1">
    <citation type="journal article" date="2015" name="Stand. Genomic Sci.">
        <title>Genomic Encyclopedia of Bacterial and Archaeal Type Strains, Phase III: the genomes of soil and plant-associated and newly described type strains.</title>
        <authorList>
            <person name="Whitman W.B."/>
            <person name="Woyke T."/>
            <person name="Klenk H.P."/>
            <person name="Zhou Y."/>
            <person name="Lilburn T.G."/>
            <person name="Beck B.J."/>
            <person name="De Vos P."/>
            <person name="Vandamme P."/>
            <person name="Eisen J.A."/>
            <person name="Garrity G."/>
            <person name="Hugenholtz P."/>
            <person name="Kyrpides N.C."/>
        </authorList>
    </citation>
    <scope>NUCLEOTIDE SEQUENCE [LARGE SCALE GENOMIC DNA]</scope>
    <source>
        <strain evidence="3 4">VKM Ac-2538</strain>
    </source>
</reference>
<evidence type="ECO:0000313" key="4">
    <source>
        <dbReference type="Proteomes" id="UP000295818"/>
    </source>
</evidence>
<dbReference type="Gene3D" id="3.40.50.620">
    <property type="entry name" value="HUPs"/>
    <property type="match status" value="2"/>
</dbReference>
<sequence length="281" mass="29089">MTENRIVVGVNGSAEAESAIGWAAAEAAARGAELRLVHAFVWPMFPVPLGASDVAPGLRAMADKIVAESLELARKIEPALPITAERIDGFPSPVLLAESRTADLVVIGCRELGAALGLLAGSTGLDLAAHAHCPAVIVRLNEAEPAGVRVVVGYDGSPAADAALDVGLAYARTHGLVVRVVSVDLPHHDRQRLSHHDLAAAVQRHGDGSVTELIHVTGHPAEELVRWSADAQLIVVGSRGRGGFTGLLLGSVSQAVLHHADCPVAVVPATALGTTQHHITE</sequence>
<dbReference type="InterPro" id="IPR014729">
    <property type="entry name" value="Rossmann-like_a/b/a_fold"/>
</dbReference>
<dbReference type="PRINTS" id="PR01438">
    <property type="entry name" value="UNVRSLSTRESS"/>
</dbReference>
<evidence type="ECO:0000259" key="2">
    <source>
        <dbReference type="Pfam" id="PF00582"/>
    </source>
</evidence>
<keyword evidence="4" id="KW-1185">Reference proteome</keyword>
<dbReference type="EMBL" id="SLWM01000038">
    <property type="protein sequence ID" value="TCO09938.1"/>
    <property type="molecule type" value="Genomic_DNA"/>
</dbReference>
<dbReference type="Proteomes" id="UP000295818">
    <property type="component" value="Unassembled WGS sequence"/>
</dbReference>
<protein>
    <submittedName>
        <fullName evidence="3">Nucleotide-binding universal stress UspA family protein</fullName>
    </submittedName>
</protein>
<evidence type="ECO:0000256" key="1">
    <source>
        <dbReference type="ARBA" id="ARBA00008791"/>
    </source>
</evidence>
<dbReference type="PANTHER" id="PTHR46268:SF6">
    <property type="entry name" value="UNIVERSAL STRESS PROTEIN UP12"/>
    <property type="match status" value="1"/>
</dbReference>
<gene>
    <name evidence="3" type="ORF">EV644_13817</name>
</gene>